<dbReference type="AlphaFoldDB" id="A0A8S3PWZ6"/>
<keyword evidence="5" id="KW-0808">Transferase</keyword>
<keyword evidence="4" id="KW-0489">Methyltransferase</keyword>
<keyword evidence="8" id="KW-0809">Transit peptide</keyword>
<dbReference type="InterPro" id="IPR029063">
    <property type="entry name" value="SAM-dependent_MTases_sf"/>
</dbReference>
<keyword evidence="9" id="KW-0805">Transcription regulation</keyword>
<dbReference type="Proteomes" id="UP000683360">
    <property type="component" value="Unassembled WGS sequence"/>
</dbReference>
<evidence type="ECO:0000256" key="10">
    <source>
        <dbReference type="ARBA" id="ARBA00023128"/>
    </source>
</evidence>
<dbReference type="PANTHER" id="PTHR11727:SF13">
    <property type="entry name" value="DIMETHYLADENOSINE TRANSFERASE 2, MITOCHONDRIAL"/>
    <property type="match status" value="1"/>
</dbReference>
<dbReference type="GO" id="GO:0000179">
    <property type="term" value="F:rRNA (adenine-N6,N6-)-dimethyltransferase activity"/>
    <property type="evidence" value="ECO:0007669"/>
    <property type="project" value="TreeGrafter"/>
</dbReference>
<dbReference type="GO" id="GO:0005759">
    <property type="term" value="C:mitochondrial matrix"/>
    <property type="evidence" value="ECO:0007669"/>
    <property type="project" value="TreeGrafter"/>
</dbReference>
<gene>
    <name evidence="15" type="ORF">MEDL_1718</name>
</gene>
<evidence type="ECO:0000256" key="3">
    <source>
        <dbReference type="ARBA" id="ARBA00022552"/>
    </source>
</evidence>
<dbReference type="GO" id="GO:0003723">
    <property type="term" value="F:RNA binding"/>
    <property type="evidence" value="ECO:0007669"/>
    <property type="project" value="UniProtKB-KW"/>
</dbReference>
<keyword evidence="3" id="KW-0698">rRNA processing</keyword>
<dbReference type="OrthoDB" id="9895503at2759"/>
<reference evidence="15" key="1">
    <citation type="submission" date="2021-03" db="EMBL/GenBank/DDBJ databases">
        <authorList>
            <person name="Bekaert M."/>
        </authorList>
    </citation>
    <scope>NUCLEOTIDE SEQUENCE</scope>
</reference>
<evidence type="ECO:0000256" key="9">
    <source>
        <dbReference type="ARBA" id="ARBA00023015"/>
    </source>
</evidence>
<evidence type="ECO:0000256" key="8">
    <source>
        <dbReference type="ARBA" id="ARBA00022946"/>
    </source>
</evidence>
<evidence type="ECO:0000313" key="16">
    <source>
        <dbReference type="Proteomes" id="UP000683360"/>
    </source>
</evidence>
<dbReference type="GO" id="GO:0034246">
    <property type="term" value="F:mitochondrial transcription factor activity"/>
    <property type="evidence" value="ECO:0007669"/>
    <property type="project" value="TreeGrafter"/>
</dbReference>
<evidence type="ECO:0000256" key="11">
    <source>
        <dbReference type="ARBA" id="ARBA00023163"/>
    </source>
</evidence>
<keyword evidence="10" id="KW-0496">Mitochondrion</keyword>
<proteinExistence type="predicted"/>
<dbReference type="Gene3D" id="3.40.50.150">
    <property type="entry name" value="Vaccinia Virus protein VP39"/>
    <property type="match status" value="1"/>
</dbReference>
<evidence type="ECO:0000256" key="1">
    <source>
        <dbReference type="ARBA" id="ARBA00004173"/>
    </source>
</evidence>
<evidence type="ECO:0000256" key="13">
    <source>
        <dbReference type="ARBA" id="ARBA00031609"/>
    </source>
</evidence>
<name>A0A8S3PWZ6_MYTED</name>
<dbReference type="GO" id="GO:0006391">
    <property type="term" value="P:transcription initiation at mitochondrial promoter"/>
    <property type="evidence" value="ECO:0007669"/>
    <property type="project" value="TreeGrafter"/>
</dbReference>
<keyword evidence="6" id="KW-0949">S-adenosyl-L-methionine</keyword>
<dbReference type="SUPFAM" id="SSF53335">
    <property type="entry name" value="S-adenosyl-L-methionine-dependent methyltransferases"/>
    <property type="match status" value="1"/>
</dbReference>
<evidence type="ECO:0000256" key="6">
    <source>
        <dbReference type="ARBA" id="ARBA00022691"/>
    </source>
</evidence>
<evidence type="ECO:0000313" key="15">
    <source>
        <dbReference type="EMBL" id="CAG2186121.1"/>
    </source>
</evidence>
<evidence type="ECO:0000256" key="2">
    <source>
        <dbReference type="ARBA" id="ARBA00018369"/>
    </source>
</evidence>
<evidence type="ECO:0000256" key="5">
    <source>
        <dbReference type="ARBA" id="ARBA00022679"/>
    </source>
</evidence>
<dbReference type="InterPro" id="IPR001737">
    <property type="entry name" value="KsgA/Erm"/>
</dbReference>
<comment type="caution">
    <text evidence="15">The sequence shown here is derived from an EMBL/GenBank/DDBJ whole genome shotgun (WGS) entry which is preliminary data.</text>
</comment>
<evidence type="ECO:0000256" key="4">
    <source>
        <dbReference type="ARBA" id="ARBA00022603"/>
    </source>
</evidence>
<accession>A0A8S3PWZ6</accession>
<protein>
    <recommendedName>
        <fullName evidence="2">Dimethyladenosine transferase 2, mitochondrial</fullName>
    </recommendedName>
    <alternativeName>
        <fullName evidence="12">Mitochondrial 12S rRNA dimethylase 2</fullName>
    </alternativeName>
    <alternativeName>
        <fullName evidence="13">Mitochondrial transcription factor B2</fullName>
    </alternativeName>
    <alternativeName>
        <fullName evidence="14">S-adenosylmethionine-6-N', N'-adenosyl(rRNA) dimethyltransferase 2</fullName>
    </alternativeName>
</protein>
<keyword evidence="11" id="KW-0804">Transcription</keyword>
<organism evidence="15 16">
    <name type="scientific">Mytilus edulis</name>
    <name type="common">Blue mussel</name>
    <dbReference type="NCBI Taxonomy" id="6550"/>
    <lineage>
        <taxon>Eukaryota</taxon>
        <taxon>Metazoa</taxon>
        <taxon>Spiralia</taxon>
        <taxon>Lophotrochozoa</taxon>
        <taxon>Mollusca</taxon>
        <taxon>Bivalvia</taxon>
        <taxon>Autobranchia</taxon>
        <taxon>Pteriomorphia</taxon>
        <taxon>Mytilida</taxon>
        <taxon>Mytiloidea</taxon>
        <taxon>Mytilidae</taxon>
        <taxon>Mytilinae</taxon>
        <taxon>Mytilus</taxon>
    </lineage>
</organism>
<keyword evidence="7" id="KW-0694">RNA-binding</keyword>
<dbReference type="PANTHER" id="PTHR11727">
    <property type="entry name" value="DIMETHYLADENOSINE TRANSFERASE"/>
    <property type="match status" value="1"/>
</dbReference>
<evidence type="ECO:0000256" key="12">
    <source>
        <dbReference type="ARBA" id="ARBA00029708"/>
    </source>
</evidence>
<dbReference type="EMBL" id="CAJPWZ010000117">
    <property type="protein sequence ID" value="CAG2186121.1"/>
    <property type="molecule type" value="Genomic_DNA"/>
</dbReference>
<keyword evidence="16" id="KW-1185">Reference proteome</keyword>
<evidence type="ECO:0000256" key="7">
    <source>
        <dbReference type="ARBA" id="ARBA00022884"/>
    </source>
</evidence>
<evidence type="ECO:0000256" key="14">
    <source>
        <dbReference type="ARBA" id="ARBA00032796"/>
    </source>
</evidence>
<sequence length="506" mass="58999">MRESPYVTNLLRFIEKRPGFLNNRIIINFWKFVLLKNTCFLSSLRERVNLKTIALPHDINGLSLTMKLNSLIRAHTLMLNGSICTKCGKLLTFSVQRFKSFPAVHFIAGFHTQVSETRYAKEKKEKKAETRKRDLIPNKVYSFIDEAIAEQIANAILKNRKYKDGILVETDAGQGILTRALMENGKKIQKYIAVENNMDYLKALEDLQKKLGENTFLVKTGNLSHFKYTHKYGGLKGHINLPDIVPLENKKQKVTFVGKMSEGIESSMVFHMLEELAEKEGVFSNINPEYFFFVSPAMCRRLRCVEVRGSSLKYFLPFPMMMHQLFKIKYIDKVPLTSLNLLPVRKFQELKLPDDVVTGSNGYLFHMVPRLNVIREVDNFHHLYKFLFQIITKKKRERLIPKICNMFPDSGIHLVCMGILMIDRLVDITPQQYLQIYTEMKTWPGYEESIIHSMLSDSDTKDEKSHVEHGLIEHHEEHDLMEYHGEHKKLIKHQDQHTEIIKHEEN</sequence>
<comment type="subcellular location">
    <subcellularLocation>
        <location evidence="1">Mitochondrion</location>
    </subcellularLocation>
</comment>